<feature type="transmembrane region" description="Helical" evidence="8">
    <location>
        <begin position="267"/>
        <end position="286"/>
    </location>
</feature>
<dbReference type="Proteomes" id="UP000199656">
    <property type="component" value="Unassembled WGS sequence"/>
</dbReference>
<accession>A0A1H3WSR7</accession>
<feature type="transmembrane region" description="Helical" evidence="8">
    <location>
        <begin position="184"/>
        <end position="201"/>
    </location>
</feature>
<evidence type="ECO:0000256" key="7">
    <source>
        <dbReference type="ARBA" id="ARBA00023136"/>
    </source>
</evidence>
<gene>
    <name evidence="10" type="ORF">SAMN05660909_00025</name>
</gene>
<evidence type="ECO:0000256" key="6">
    <source>
        <dbReference type="ARBA" id="ARBA00022989"/>
    </source>
</evidence>
<keyword evidence="11" id="KW-1185">Reference proteome</keyword>
<dbReference type="InterPro" id="IPR001958">
    <property type="entry name" value="Tet-R_TetA/multi-R_MdtG-like"/>
</dbReference>
<name>A0A1H3WSR7_9BACT</name>
<feature type="transmembrane region" description="Helical" evidence="8">
    <location>
        <begin position="63"/>
        <end position="83"/>
    </location>
</feature>
<evidence type="ECO:0000256" key="3">
    <source>
        <dbReference type="ARBA" id="ARBA00007520"/>
    </source>
</evidence>
<dbReference type="InterPro" id="IPR050189">
    <property type="entry name" value="MFS_Efflux_Transporters"/>
</dbReference>
<dbReference type="PROSITE" id="PS00216">
    <property type="entry name" value="SUGAR_TRANSPORT_1"/>
    <property type="match status" value="1"/>
</dbReference>
<dbReference type="GO" id="GO:0005886">
    <property type="term" value="C:plasma membrane"/>
    <property type="evidence" value="ECO:0007669"/>
    <property type="project" value="UniProtKB-SubCell"/>
</dbReference>
<proteinExistence type="inferred from homology"/>
<comment type="function">
    <text evidence="1">Resistance to tetracycline by an active tetracycline efflux. This is an energy-dependent process that decreases the accumulation of the antibiotic in whole cells. This protein functions as a metal-tetracycline/H(+) antiporter.</text>
</comment>
<feature type="transmembrane region" description="Helical" evidence="8">
    <location>
        <begin position="119"/>
        <end position="141"/>
    </location>
</feature>
<dbReference type="Gene3D" id="1.20.1250.20">
    <property type="entry name" value="MFS general substrate transporter like domains"/>
    <property type="match status" value="1"/>
</dbReference>
<evidence type="ECO:0000256" key="4">
    <source>
        <dbReference type="ARBA" id="ARBA00022475"/>
    </source>
</evidence>
<evidence type="ECO:0000256" key="5">
    <source>
        <dbReference type="ARBA" id="ARBA00022692"/>
    </source>
</evidence>
<protein>
    <submittedName>
        <fullName evidence="10">Predicted arabinose efflux permease, MFS family</fullName>
    </submittedName>
</protein>
<dbReference type="PROSITE" id="PS50850">
    <property type="entry name" value="MFS"/>
    <property type="match status" value="1"/>
</dbReference>
<dbReference type="SUPFAM" id="SSF103473">
    <property type="entry name" value="MFS general substrate transporter"/>
    <property type="match status" value="1"/>
</dbReference>
<dbReference type="GO" id="GO:0022857">
    <property type="term" value="F:transmembrane transporter activity"/>
    <property type="evidence" value="ECO:0007669"/>
    <property type="project" value="InterPro"/>
</dbReference>
<dbReference type="InterPro" id="IPR005829">
    <property type="entry name" value="Sugar_transporter_CS"/>
</dbReference>
<keyword evidence="4" id="KW-1003">Cell membrane</keyword>
<feature type="transmembrane region" description="Helical" evidence="8">
    <location>
        <begin position="298"/>
        <end position="316"/>
    </location>
</feature>
<feature type="transmembrane region" description="Helical" evidence="8">
    <location>
        <begin position="234"/>
        <end position="255"/>
    </location>
</feature>
<dbReference type="InterPro" id="IPR020846">
    <property type="entry name" value="MFS_dom"/>
</dbReference>
<dbReference type="EMBL" id="FNRL01000001">
    <property type="protein sequence ID" value="SDZ89791.1"/>
    <property type="molecule type" value="Genomic_DNA"/>
</dbReference>
<dbReference type="InterPro" id="IPR036259">
    <property type="entry name" value="MFS_trans_sf"/>
</dbReference>
<keyword evidence="5 8" id="KW-0812">Transmembrane</keyword>
<organism evidence="10 11">
    <name type="scientific">Chitinophaga terrae</name>
    <name type="common">ex Kim and Jung 2007</name>
    <dbReference type="NCBI Taxonomy" id="408074"/>
    <lineage>
        <taxon>Bacteria</taxon>
        <taxon>Pseudomonadati</taxon>
        <taxon>Bacteroidota</taxon>
        <taxon>Chitinophagia</taxon>
        <taxon>Chitinophagales</taxon>
        <taxon>Chitinophagaceae</taxon>
        <taxon>Chitinophaga</taxon>
    </lineage>
</organism>
<dbReference type="CDD" id="cd17324">
    <property type="entry name" value="MFS_NepI_like"/>
    <property type="match status" value="1"/>
</dbReference>
<dbReference type="Pfam" id="PF07690">
    <property type="entry name" value="MFS_1"/>
    <property type="match status" value="1"/>
</dbReference>
<feature type="transmembrane region" description="Helical" evidence="8">
    <location>
        <begin position="30"/>
        <end position="51"/>
    </location>
</feature>
<evidence type="ECO:0000313" key="10">
    <source>
        <dbReference type="EMBL" id="SDZ89791.1"/>
    </source>
</evidence>
<evidence type="ECO:0000256" key="8">
    <source>
        <dbReference type="SAM" id="Phobius"/>
    </source>
</evidence>
<dbReference type="OrthoDB" id="9800416at2"/>
<feature type="transmembrane region" description="Helical" evidence="8">
    <location>
        <begin position="385"/>
        <end position="404"/>
    </location>
</feature>
<dbReference type="AlphaFoldDB" id="A0A1H3WSR7"/>
<dbReference type="PRINTS" id="PR01035">
    <property type="entry name" value="TCRTETA"/>
</dbReference>
<dbReference type="PANTHER" id="PTHR43124">
    <property type="entry name" value="PURINE EFFLUX PUMP PBUE"/>
    <property type="match status" value="1"/>
</dbReference>
<comment type="subcellular location">
    <subcellularLocation>
        <location evidence="2">Cell membrane</location>
        <topology evidence="2">Multi-pass membrane protein</topology>
    </subcellularLocation>
</comment>
<evidence type="ECO:0000259" key="9">
    <source>
        <dbReference type="PROSITE" id="PS50850"/>
    </source>
</evidence>
<dbReference type="PANTHER" id="PTHR43124:SF3">
    <property type="entry name" value="CHLORAMPHENICOL EFFLUX PUMP RV0191"/>
    <property type="match status" value="1"/>
</dbReference>
<feature type="transmembrane region" description="Helical" evidence="8">
    <location>
        <begin position="153"/>
        <end position="178"/>
    </location>
</feature>
<dbReference type="InterPro" id="IPR011701">
    <property type="entry name" value="MFS"/>
</dbReference>
<reference evidence="11" key="1">
    <citation type="submission" date="2016-10" db="EMBL/GenBank/DDBJ databases">
        <authorList>
            <person name="Varghese N."/>
            <person name="Submissions S."/>
        </authorList>
    </citation>
    <scope>NUCLEOTIDE SEQUENCE [LARGE SCALE GENOMIC DNA]</scope>
    <source>
        <strain evidence="11">DSM 23920</strain>
    </source>
</reference>
<keyword evidence="6 8" id="KW-1133">Transmembrane helix</keyword>
<feature type="domain" description="Major facilitator superfamily (MFS) profile" evidence="9">
    <location>
        <begin position="29"/>
        <end position="408"/>
    </location>
</feature>
<evidence type="ECO:0000313" key="11">
    <source>
        <dbReference type="Proteomes" id="UP000199656"/>
    </source>
</evidence>
<evidence type="ECO:0000256" key="2">
    <source>
        <dbReference type="ARBA" id="ARBA00004651"/>
    </source>
</evidence>
<dbReference type="STRING" id="408074.SAMN05660909_00025"/>
<feature type="transmembrane region" description="Helical" evidence="8">
    <location>
        <begin position="356"/>
        <end position="379"/>
    </location>
</feature>
<comment type="similarity">
    <text evidence="3">Belongs to the major facilitator superfamily. TCR/Tet family.</text>
</comment>
<keyword evidence="7 8" id="KW-0472">Membrane</keyword>
<dbReference type="RefSeq" id="WP_089757400.1">
    <property type="nucleotide sequence ID" value="NZ_BKAT01000020.1"/>
</dbReference>
<sequence>MNISTKVTSQTGAISKDQLIPGARATKSEVVLVSLATFIIFFQAFMVAPLLPELSGFFGSTVQQISFIEPVYLLGYGVFTLVYAPLSDRYGRYKIIVFSFSLFLFFTFCTAWVENTTQMICIRLLTGVCAAGIAPTTISWISDRFPYGERGYALGIFFGWMAGGMAFGSSVGALLAGIIGWRTLFWLVTFAGMIILLLNIHHRQRLFPDLRGSAAGRSLFRVFKEILSLPRAKGTYFFVFENGLFHSGVFAWLGVYFHQYYQLNEQGIGLALLGYGIPGLVLGPALGRMADKMGRKKIIPLGIVLGGVTVIALSFVPPLYAACILVTILSLSFDLTHPSLATIVTSFSKQNAGGSTGLFAFFLFMGYGFGSLLFSLLVSSGLIETLRVFGGMAIVASVVAGRFFRRGH</sequence>
<evidence type="ECO:0000256" key="1">
    <source>
        <dbReference type="ARBA" id="ARBA00003279"/>
    </source>
</evidence>
<feature type="transmembrane region" description="Helical" evidence="8">
    <location>
        <begin position="95"/>
        <end position="113"/>
    </location>
</feature>